<evidence type="ECO:0000313" key="2">
    <source>
        <dbReference type="Proteomes" id="UP001553843"/>
    </source>
</evidence>
<proteinExistence type="predicted"/>
<protein>
    <recommendedName>
        <fullName evidence="3">SGNH/GDSL hydrolase family protein</fullName>
    </recommendedName>
</protein>
<dbReference type="SUPFAM" id="SSF52266">
    <property type="entry name" value="SGNH hydrolase"/>
    <property type="match status" value="1"/>
</dbReference>
<organism evidence="1 2">
    <name type="scientific">Streptomyces huasconensis</name>
    <dbReference type="NCBI Taxonomy" id="1854574"/>
    <lineage>
        <taxon>Bacteria</taxon>
        <taxon>Bacillati</taxon>
        <taxon>Actinomycetota</taxon>
        <taxon>Actinomycetes</taxon>
        <taxon>Kitasatosporales</taxon>
        <taxon>Streptomycetaceae</taxon>
        <taxon>Streptomyces</taxon>
    </lineage>
</organism>
<keyword evidence="2" id="KW-1185">Reference proteome</keyword>
<evidence type="ECO:0000313" key="1">
    <source>
        <dbReference type="EMBL" id="MEW2367526.1"/>
    </source>
</evidence>
<accession>A0ABV3M749</accession>
<dbReference type="RefSeq" id="WP_359775001.1">
    <property type="nucleotide sequence ID" value="NZ_JBEYRR010000002.1"/>
</dbReference>
<dbReference type="Gene3D" id="2.60.120.260">
    <property type="entry name" value="Galactose-binding domain-like"/>
    <property type="match status" value="1"/>
</dbReference>
<comment type="caution">
    <text evidence="1">The sequence shown here is derived from an EMBL/GenBank/DDBJ whole genome shotgun (WGS) entry which is preliminary data.</text>
</comment>
<dbReference type="EMBL" id="JBEYRS010000026">
    <property type="protein sequence ID" value="MEW2367526.1"/>
    <property type="molecule type" value="Genomic_DNA"/>
</dbReference>
<sequence>MARNQFGGTAADVAEDINGSRVPGAMGTVWDGPGATSNQLTDLTDMNGAALGQLIADDQGMIPPFMGPEGAELLWVDFGGGRVAITPVDVGSRLRSHVDNLTPDPHGDRAYADGTFVKLADAGWLVTPNGRATGKGVTVPRQWGEFWRPKRDAAKSGTAKANVAVVGGSTEVGFYASHLVNKAWPGVLASSLQAVNGDGGTGFTSALFSASGIAGNDAAAINQWTANGGLVAQTGTWAFGGYAVGPGWGYLYASTSGSSMTWAVRGTSVTIYTLGADGNRSSWAYSIDGGADVTVTDSATTGLTVLKTTVTGLAPGPHTVRVRHTGSAGAYLSVCGVSAENSSGLVLNNFSRKNATAAQYTSAGRALWNGGAEYPADLLIYAVSPQDVIDGVAVDTWASQVRQLLTQVRDGGSSLGATDIVFVLPHIGQADAQGYRYQDFADRTYALAHTFEAAVVDFWNLGRNSWNFFNSLSHWGNPSAPGSPGTDAFLLSDAGHSYTAGVLTALLNS</sequence>
<reference evidence="1 2" key="1">
    <citation type="submission" date="2024-06" db="EMBL/GenBank/DDBJ databases">
        <title>The Natural Products Discovery Center: Release of the First 8490 Sequenced Strains for Exploring Actinobacteria Biosynthetic Diversity.</title>
        <authorList>
            <person name="Kalkreuter E."/>
            <person name="Kautsar S.A."/>
            <person name="Yang D."/>
            <person name="Bader C.D."/>
            <person name="Teijaro C.N."/>
            <person name="Fluegel L."/>
            <person name="Davis C.M."/>
            <person name="Simpson J.R."/>
            <person name="Lauterbach L."/>
            <person name="Steele A.D."/>
            <person name="Gui C."/>
            <person name="Meng S."/>
            <person name="Li G."/>
            <person name="Viehrig K."/>
            <person name="Ye F."/>
            <person name="Su P."/>
            <person name="Kiefer A.F."/>
            <person name="Nichols A."/>
            <person name="Cepeda A.J."/>
            <person name="Yan W."/>
            <person name="Fan B."/>
            <person name="Jiang Y."/>
            <person name="Adhikari A."/>
            <person name="Zheng C.-J."/>
            <person name="Schuster L."/>
            <person name="Cowan T.M."/>
            <person name="Smanski M.J."/>
            <person name="Chevrette M.G."/>
            <person name="De Carvalho L.P.S."/>
            <person name="Shen B."/>
        </authorList>
    </citation>
    <scope>NUCLEOTIDE SEQUENCE [LARGE SCALE GENOMIC DNA]</scope>
    <source>
        <strain evidence="1 2">NPDC047833</strain>
    </source>
</reference>
<evidence type="ECO:0008006" key="3">
    <source>
        <dbReference type="Google" id="ProtNLM"/>
    </source>
</evidence>
<dbReference type="Proteomes" id="UP001553843">
    <property type="component" value="Unassembled WGS sequence"/>
</dbReference>
<gene>
    <name evidence="1" type="ORF">AB0887_37040</name>
</gene>
<name>A0ABV3M749_9ACTN</name>